<dbReference type="EMBL" id="FOVR01000019">
    <property type="protein sequence ID" value="SFP03997.1"/>
    <property type="molecule type" value="Genomic_DNA"/>
</dbReference>
<dbReference type="OrthoDB" id="9811735at2"/>
<keyword evidence="8" id="KW-1185">Reference proteome</keyword>
<evidence type="ECO:0000256" key="3">
    <source>
        <dbReference type="ARBA" id="ARBA00023267"/>
    </source>
</evidence>
<proteinExistence type="predicted"/>
<comment type="pathway">
    <text evidence="4">Lipid metabolism; fatty acid biosynthesis.</text>
</comment>
<dbReference type="Pfam" id="PF00364">
    <property type="entry name" value="Biotin_lipoyl"/>
    <property type="match status" value="1"/>
</dbReference>
<dbReference type="InterPro" id="IPR050709">
    <property type="entry name" value="Biotin_Carboxyl_Carrier/Decarb"/>
</dbReference>
<evidence type="ECO:0000256" key="1">
    <source>
        <dbReference type="ARBA" id="ARBA00003761"/>
    </source>
</evidence>
<dbReference type="GO" id="GO:0009317">
    <property type="term" value="C:acetyl-CoA carboxylase complex"/>
    <property type="evidence" value="ECO:0007669"/>
    <property type="project" value="InterPro"/>
</dbReference>
<accession>A0A1I5M3R4</accession>
<name>A0A1I5M3R4_9HYPH</name>
<dbReference type="STRING" id="655353.SAMN04488056_11920"/>
<keyword evidence="4" id="KW-0444">Lipid biosynthesis</keyword>
<keyword evidence="3 4" id="KW-0092">Biotin</keyword>
<gene>
    <name evidence="7" type="ORF">SAMN04488056_11920</name>
</gene>
<evidence type="ECO:0000313" key="7">
    <source>
        <dbReference type="EMBL" id="SFP03997.1"/>
    </source>
</evidence>
<dbReference type="PANTHER" id="PTHR45266:SF3">
    <property type="entry name" value="OXALOACETATE DECARBOXYLASE ALPHA CHAIN"/>
    <property type="match status" value="1"/>
</dbReference>
<dbReference type="AlphaFoldDB" id="A0A1I5M3R4"/>
<evidence type="ECO:0000259" key="6">
    <source>
        <dbReference type="PROSITE" id="PS50968"/>
    </source>
</evidence>
<evidence type="ECO:0000256" key="4">
    <source>
        <dbReference type="RuleBase" id="RU364072"/>
    </source>
</evidence>
<comment type="function">
    <text evidence="1 4">This protein is a component of the acetyl coenzyme A carboxylase complex; first, biotin carboxylase catalyzes the carboxylation of the carrier protein and then the transcarboxylase transfers the carboxyl group to form malonyl-CoA.</text>
</comment>
<dbReference type="Gene3D" id="2.40.50.100">
    <property type="match status" value="1"/>
</dbReference>
<dbReference type="UniPathway" id="UPA00094"/>
<dbReference type="PRINTS" id="PR01071">
    <property type="entry name" value="ACOABIOTINCC"/>
</dbReference>
<feature type="region of interest" description="Disordered" evidence="5">
    <location>
        <begin position="40"/>
        <end position="61"/>
    </location>
</feature>
<feature type="domain" description="Lipoyl-binding" evidence="6">
    <location>
        <begin position="72"/>
        <end position="148"/>
    </location>
</feature>
<keyword evidence="4" id="KW-0275">Fatty acid biosynthesis</keyword>
<dbReference type="InterPro" id="IPR000089">
    <property type="entry name" value="Biotin_lipoyl"/>
</dbReference>
<sequence length="150" mass="16428">MINLDRLKRLIDLASDPRVAELEVNQDDFRLKITMDRTANAPVESSSKSASADLQHDPDSERFPLHAHSDSDIVIQSPLYGLFHATASPGQPAFVELSAHVSKGDTLGMVESMKLLHPIVAPHDGTITQILVQDEADIVANQPLFALRPE</sequence>
<dbReference type="CDD" id="cd06850">
    <property type="entry name" value="biotinyl_domain"/>
    <property type="match status" value="1"/>
</dbReference>
<dbReference type="PANTHER" id="PTHR45266">
    <property type="entry name" value="OXALOACETATE DECARBOXYLASE ALPHA CHAIN"/>
    <property type="match status" value="1"/>
</dbReference>
<dbReference type="PROSITE" id="PS50968">
    <property type="entry name" value="BIOTINYL_LIPOYL"/>
    <property type="match status" value="1"/>
</dbReference>
<evidence type="ECO:0000313" key="8">
    <source>
        <dbReference type="Proteomes" id="UP000199236"/>
    </source>
</evidence>
<keyword evidence="4" id="KW-0443">Lipid metabolism</keyword>
<reference evidence="7 8" key="1">
    <citation type="submission" date="2016-10" db="EMBL/GenBank/DDBJ databases">
        <authorList>
            <person name="de Groot N.N."/>
        </authorList>
    </citation>
    <scope>NUCLEOTIDE SEQUENCE [LARGE SCALE GENOMIC DNA]</scope>
    <source>
        <strain evidence="7 8">CGMCC 1.9157</strain>
    </source>
</reference>
<dbReference type="Proteomes" id="UP000199236">
    <property type="component" value="Unassembled WGS sequence"/>
</dbReference>
<dbReference type="InterPro" id="IPR011053">
    <property type="entry name" value="Single_hybrid_motif"/>
</dbReference>
<evidence type="ECO:0000256" key="5">
    <source>
        <dbReference type="SAM" id="MobiDB-lite"/>
    </source>
</evidence>
<evidence type="ECO:0000256" key="2">
    <source>
        <dbReference type="ARBA" id="ARBA00017562"/>
    </source>
</evidence>
<feature type="compositionally biased region" description="Polar residues" evidence="5">
    <location>
        <begin position="43"/>
        <end position="52"/>
    </location>
</feature>
<protein>
    <recommendedName>
        <fullName evidence="2 4">Biotin carboxyl carrier protein of acetyl-CoA carboxylase</fullName>
    </recommendedName>
</protein>
<dbReference type="GO" id="GO:0006633">
    <property type="term" value="P:fatty acid biosynthetic process"/>
    <property type="evidence" value="ECO:0007669"/>
    <property type="project" value="UniProtKB-UniPathway"/>
</dbReference>
<organism evidence="7 8">
    <name type="scientific">Cohaesibacter marisflavi</name>
    <dbReference type="NCBI Taxonomy" id="655353"/>
    <lineage>
        <taxon>Bacteria</taxon>
        <taxon>Pseudomonadati</taxon>
        <taxon>Pseudomonadota</taxon>
        <taxon>Alphaproteobacteria</taxon>
        <taxon>Hyphomicrobiales</taxon>
        <taxon>Cohaesibacteraceae</taxon>
    </lineage>
</organism>
<dbReference type="RefSeq" id="WP_090075459.1">
    <property type="nucleotide sequence ID" value="NZ_FOVR01000019.1"/>
</dbReference>
<dbReference type="InterPro" id="IPR001249">
    <property type="entry name" value="AcCoA_biotinCC"/>
</dbReference>
<keyword evidence="4" id="KW-0276">Fatty acid metabolism</keyword>
<dbReference type="GO" id="GO:0003989">
    <property type="term" value="F:acetyl-CoA carboxylase activity"/>
    <property type="evidence" value="ECO:0007669"/>
    <property type="project" value="InterPro"/>
</dbReference>
<dbReference type="SUPFAM" id="SSF51230">
    <property type="entry name" value="Single hybrid motif"/>
    <property type="match status" value="1"/>
</dbReference>